<evidence type="ECO:0000256" key="2">
    <source>
        <dbReference type="ARBA" id="ARBA00011643"/>
    </source>
</evidence>
<dbReference type="InterPro" id="IPR017221">
    <property type="entry name" value="DUF34/NIF3_bac"/>
</dbReference>
<dbReference type="PANTHER" id="PTHR13799:SF14">
    <property type="entry name" value="GTP CYCLOHYDROLASE 1 TYPE 2 HOMOLOG"/>
    <property type="match status" value="1"/>
</dbReference>
<proteinExistence type="inferred from homology"/>
<evidence type="ECO:0000256" key="1">
    <source>
        <dbReference type="ARBA" id="ARBA00006964"/>
    </source>
</evidence>
<dbReference type="EMBL" id="BAAAME010000002">
    <property type="protein sequence ID" value="GAA1735215.1"/>
    <property type="molecule type" value="Genomic_DNA"/>
</dbReference>
<dbReference type="NCBIfam" id="TIGR00486">
    <property type="entry name" value="YbgI_SA1388"/>
    <property type="match status" value="1"/>
</dbReference>
<keyword evidence="7" id="KW-1185">Reference proteome</keyword>
<dbReference type="Proteomes" id="UP001501057">
    <property type="component" value="Unassembled WGS sequence"/>
</dbReference>
<dbReference type="Gene3D" id="3.40.1390.30">
    <property type="entry name" value="NIF3 (NGG1p interacting factor 3)-like"/>
    <property type="match status" value="1"/>
</dbReference>
<reference evidence="6 7" key="1">
    <citation type="journal article" date="2019" name="Int. J. Syst. Evol. Microbiol.">
        <title>The Global Catalogue of Microorganisms (GCM) 10K type strain sequencing project: providing services to taxonomists for standard genome sequencing and annotation.</title>
        <authorList>
            <consortium name="The Broad Institute Genomics Platform"/>
            <consortium name="The Broad Institute Genome Sequencing Center for Infectious Disease"/>
            <person name="Wu L."/>
            <person name="Ma J."/>
        </authorList>
    </citation>
    <scope>NUCLEOTIDE SEQUENCE [LARGE SCALE GENOMIC DNA]</scope>
    <source>
        <strain evidence="6 7">JCM 13518</strain>
    </source>
</reference>
<comment type="caution">
    <text evidence="6">The sequence shown here is derived from an EMBL/GenBank/DDBJ whole genome shotgun (WGS) entry which is preliminary data.</text>
</comment>
<gene>
    <name evidence="6" type="ORF">GCM10009710_14680</name>
</gene>
<evidence type="ECO:0000313" key="7">
    <source>
        <dbReference type="Proteomes" id="UP001501057"/>
    </source>
</evidence>
<dbReference type="PANTHER" id="PTHR13799">
    <property type="entry name" value="NGG1 INTERACTING FACTOR 3"/>
    <property type="match status" value="1"/>
</dbReference>
<evidence type="ECO:0000313" key="6">
    <source>
        <dbReference type="EMBL" id="GAA1735215.1"/>
    </source>
</evidence>
<keyword evidence="4 5" id="KW-0479">Metal-binding</keyword>
<evidence type="ECO:0000256" key="4">
    <source>
        <dbReference type="ARBA" id="ARBA00022723"/>
    </source>
</evidence>
<sequence>MPTLRDVVAVLDGLYDPRWAEPWDAVGTAVGDPDAEVRRILLAVDPVQAVADEAVAGAFDLVLTHHPLWLSGVTSVAASDPKGRVAHTLISHGIALHTCHTNADVPPLGVSASMAAAFGLRDVQPLEVSTAGAPDVWTVFAPRDAADEVLAALHGAGAGRYDGYDSAAFRWPGTGQFRPLDGAQPAIGSIGDLEQVDEVALRVVAPPGVREAVRSALLAAHPYEVPAYDVVEAEPAPTDRGMGRIGTLPEPLPLERFAALVRDALPAHGGATRFAGDPGRLVRTVALCGGSGDFLLGAATAAGADAYVTSDLKHHAVSEHLERPGACAVVDVPHWAAEWTWLPVAAAALVERLGATVEAHVSTTVTDPWTSTLVHDHLSHRSPR</sequence>
<dbReference type="SUPFAM" id="SSF102705">
    <property type="entry name" value="NIF3 (NGG1p interacting factor 3)-like"/>
    <property type="match status" value="1"/>
</dbReference>
<dbReference type="InterPro" id="IPR002678">
    <property type="entry name" value="DUF34/NIF3"/>
</dbReference>
<evidence type="ECO:0000256" key="3">
    <source>
        <dbReference type="ARBA" id="ARBA00022112"/>
    </source>
</evidence>
<protein>
    <recommendedName>
        <fullName evidence="3 5">GTP cyclohydrolase 1 type 2 homolog</fullName>
    </recommendedName>
</protein>
<dbReference type="InterPro" id="IPR015867">
    <property type="entry name" value="N-reg_PII/ATP_PRibTrfase_C"/>
</dbReference>
<dbReference type="RefSeq" id="WP_344199360.1">
    <property type="nucleotide sequence ID" value="NZ_BAAAME010000002.1"/>
</dbReference>
<name>A0ABN2JQ24_9ACTN</name>
<organism evidence="6 7">
    <name type="scientific">Aeromicrobium alkaliterrae</name>
    <dbReference type="NCBI Taxonomy" id="302168"/>
    <lineage>
        <taxon>Bacteria</taxon>
        <taxon>Bacillati</taxon>
        <taxon>Actinomycetota</taxon>
        <taxon>Actinomycetes</taxon>
        <taxon>Propionibacteriales</taxon>
        <taxon>Nocardioidaceae</taxon>
        <taxon>Aeromicrobium</taxon>
    </lineage>
</organism>
<dbReference type="Pfam" id="PF01784">
    <property type="entry name" value="DUF34_NIF3"/>
    <property type="match status" value="1"/>
</dbReference>
<accession>A0ABN2JQ24</accession>
<evidence type="ECO:0000256" key="5">
    <source>
        <dbReference type="PIRNR" id="PIRNR037489"/>
    </source>
</evidence>
<dbReference type="Gene3D" id="3.30.70.120">
    <property type="match status" value="1"/>
</dbReference>
<comment type="similarity">
    <text evidence="1 5">Belongs to the GTP cyclohydrolase I type 2/NIF3 family.</text>
</comment>
<dbReference type="InterPro" id="IPR036069">
    <property type="entry name" value="DUF34/NIF3_sf"/>
</dbReference>
<comment type="subunit">
    <text evidence="2">Homohexamer.</text>
</comment>
<dbReference type="PIRSF" id="PIRSF037489">
    <property type="entry name" value="UCP037489_NIF3_YqfO"/>
    <property type="match status" value="1"/>
</dbReference>